<dbReference type="InterPro" id="IPR013324">
    <property type="entry name" value="RNA_pol_sigma_r3/r4-like"/>
</dbReference>
<dbReference type="Gene3D" id="1.10.10.10">
    <property type="entry name" value="Winged helix-like DNA-binding domain superfamily/Winged helix DNA-binding domain"/>
    <property type="match status" value="1"/>
</dbReference>
<dbReference type="Pfam" id="PF08281">
    <property type="entry name" value="Sigma70_r4_2"/>
    <property type="match status" value="1"/>
</dbReference>
<evidence type="ECO:0000313" key="7">
    <source>
        <dbReference type="EMBL" id="SIQ30384.1"/>
    </source>
</evidence>
<dbReference type="AlphaFoldDB" id="A0A8G2FCC7"/>
<accession>A0A8G2FCC7</accession>
<dbReference type="InterPro" id="IPR014284">
    <property type="entry name" value="RNA_pol_sigma-70_dom"/>
</dbReference>
<gene>
    <name evidence="7" type="ORF">SAMN05421828_103137</name>
</gene>
<name>A0A8G2FCC7_ACIRU</name>
<feature type="domain" description="RNA polymerase sigma factor 70 region 4 type 2" evidence="6">
    <location>
        <begin position="131"/>
        <end position="183"/>
    </location>
</feature>
<keyword evidence="2" id="KW-0805">Transcription regulation</keyword>
<feature type="domain" description="RNA polymerase sigma-70 region 2" evidence="5">
    <location>
        <begin position="41"/>
        <end position="109"/>
    </location>
</feature>
<dbReference type="Proteomes" id="UP000186308">
    <property type="component" value="Unassembled WGS sequence"/>
</dbReference>
<evidence type="ECO:0000256" key="3">
    <source>
        <dbReference type="ARBA" id="ARBA00023082"/>
    </source>
</evidence>
<evidence type="ECO:0000256" key="1">
    <source>
        <dbReference type="ARBA" id="ARBA00010641"/>
    </source>
</evidence>
<dbReference type="SUPFAM" id="SSF88946">
    <property type="entry name" value="Sigma2 domain of RNA polymerase sigma factors"/>
    <property type="match status" value="1"/>
</dbReference>
<dbReference type="GO" id="GO:0016987">
    <property type="term" value="F:sigma factor activity"/>
    <property type="evidence" value="ECO:0007669"/>
    <property type="project" value="UniProtKB-KW"/>
</dbReference>
<dbReference type="GO" id="GO:0006352">
    <property type="term" value="P:DNA-templated transcription initiation"/>
    <property type="evidence" value="ECO:0007669"/>
    <property type="project" value="InterPro"/>
</dbReference>
<dbReference type="Pfam" id="PF04542">
    <property type="entry name" value="Sigma70_r2"/>
    <property type="match status" value="1"/>
</dbReference>
<evidence type="ECO:0000259" key="5">
    <source>
        <dbReference type="Pfam" id="PF04542"/>
    </source>
</evidence>
<dbReference type="PANTHER" id="PTHR43133">
    <property type="entry name" value="RNA POLYMERASE ECF-TYPE SIGMA FACTO"/>
    <property type="match status" value="1"/>
</dbReference>
<evidence type="ECO:0000256" key="2">
    <source>
        <dbReference type="ARBA" id="ARBA00023015"/>
    </source>
</evidence>
<dbReference type="InterPro" id="IPR013325">
    <property type="entry name" value="RNA_pol_sigma_r2"/>
</dbReference>
<dbReference type="GO" id="GO:0003677">
    <property type="term" value="F:DNA binding"/>
    <property type="evidence" value="ECO:0007669"/>
    <property type="project" value="InterPro"/>
</dbReference>
<dbReference type="InterPro" id="IPR013249">
    <property type="entry name" value="RNA_pol_sigma70_r4_t2"/>
</dbReference>
<dbReference type="EMBL" id="FTNE01000003">
    <property type="protein sequence ID" value="SIQ30384.1"/>
    <property type="molecule type" value="Genomic_DNA"/>
</dbReference>
<dbReference type="CDD" id="cd06171">
    <property type="entry name" value="Sigma70_r4"/>
    <property type="match status" value="1"/>
</dbReference>
<dbReference type="PANTHER" id="PTHR43133:SF62">
    <property type="entry name" value="RNA POLYMERASE SIGMA FACTOR SIGZ"/>
    <property type="match status" value="1"/>
</dbReference>
<proteinExistence type="inferred from homology"/>
<evidence type="ECO:0000313" key="8">
    <source>
        <dbReference type="Proteomes" id="UP000186308"/>
    </source>
</evidence>
<dbReference type="SUPFAM" id="SSF88659">
    <property type="entry name" value="Sigma3 and sigma4 domains of RNA polymerase sigma factors"/>
    <property type="match status" value="1"/>
</dbReference>
<comment type="caution">
    <text evidence="7">The sequence shown here is derived from an EMBL/GenBank/DDBJ whole genome shotgun (WGS) entry which is preliminary data.</text>
</comment>
<organism evidence="7 8">
    <name type="scientific">Acidiphilium rubrum</name>
    <dbReference type="NCBI Taxonomy" id="526"/>
    <lineage>
        <taxon>Bacteria</taxon>
        <taxon>Pseudomonadati</taxon>
        <taxon>Pseudomonadota</taxon>
        <taxon>Alphaproteobacteria</taxon>
        <taxon>Acetobacterales</taxon>
        <taxon>Acidocellaceae</taxon>
        <taxon>Acidiphilium</taxon>
    </lineage>
</organism>
<keyword evidence="3" id="KW-0731">Sigma factor</keyword>
<dbReference type="InterPro" id="IPR007627">
    <property type="entry name" value="RNA_pol_sigma70_r2"/>
</dbReference>
<dbReference type="OrthoDB" id="9784272at2"/>
<sequence>MFDGTGFIHLSDSTAGMTAEDGLAALLRRCAERDPLALRALYDAMAPTMLGVALRLLRNRPHAEETLQDAFLQIWRNADRFDTQRGSPKAWMIGILRYRALDRLENEKRHTGTDELPDVAAELPVDIEDSRALSSCINELPENWRRSVMLSYVEGYSHSEIADLTKTPLGTIKSWIVRSLDALKKCLER</sequence>
<comment type="similarity">
    <text evidence="1">Belongs to the sigma-70 factor family. ECF subfamily.</text>
</comment>
<keyword evidence="4" id="KW-0804">Transcription</keyword>
<protein>
    <submittedName>
        <fullName evidence="7">RNA polymerase sigma-70 factor, ECF subfamily</fullName>
    </submittedName>
</protein>
<evidence type="ECO:0000259" key="6">
    <source>
        <dbReference type="Pfam" id="PF08281"/>
    </source>
</evidence>
<dbReference type="NCBIfam" id="TIGR02937">
    <property type="entry name" value="sigma70-ECF"/>
    <property type="match status" value="1"/>
</dbReference>
<dbReference type="InterPro" id="IPR039425">
    <property type="entry name" value="RNA_pol_sigma-70-like"/>
</dbReference>
<dbReference type="Gene3D" id="1.10.1740.10">
    <property type="match status" value="1"/>
</dbReference>
<dbReference type="InterPro" id="IPR036388">
    <property type="entry name" value="WH-like_DNA-bd_sf"/>
</dbReference>
<evidence type="ECO:0000256" key="4">
    <source>
        <dbReference type="ARBA" id="ARBA00023163"/>
    </source>
</evidence>
<reference evidence="7 8" key="1">
    <citation type="submission" date="2017-01" db="EMBL/GenBank/DDBJ databases">
        <authorList>
            <person name="Varghese N."/>
            <person name="Submissions S."/>
        </authorList>
    </citation>
    <scope>NUCLEOTIDE SEQUENCE [LARGE SCALE GENOMIC DNA]</scope>
    <source>
        <strain evidence="7 8">ATCC 35905</strain>
    </source>
</reference>
<keyword evidence="8" id="KW-1185">Reference proteome</keyword>